<dbReference type="InterPro" id="IPR017441">
    <property type="entry name" value="Protein_kinase_ATP_BS"/>
</dbReference>
<dbReference type="OrthoDB" id="63265at2759"/>
<dbReference type="SMART" id="SM00220">
    <property type="entry name" value="S_TKc"/>
    <property type="match status" value="1"/>
</dbReference>
<dbReference type="EMBL" id="JH993057">
    <property type="protein sequence ID" value="EKX37600.1"/>
    <property type="molecule type" value="Genomic_DNA"/>
</dbReference>
<dbReference type="PANTHER" id="PTHR24056">
    <property type="entry name" value="CELL DIVISION PROTEIN KINASE"/>
    <property type="match status" value="1"/>
</dbReference>
<evidence type="ECO:0000256" key="5">
    <source>
        <dbReference type="ARBA" id="ARBA00022741"/>
    </source>
</evidence>
<dbReference type="PaxDb" id="55529-EKX37600"/>
<comment type="catalytic activity">
    <reaction evidence="8">
        <text>L-threonyl-[protein] + ATP = O-phospho-L-threonyl-[protein] + ADP + H(+)</text>
        <dbReference type="Rhea" id="RHEA:46608"/>
        <dbReference type="Rhea" id="RHEA-COMP:11060"/>
        <dbReference type="Rhea" id="RHEA-COMP:11605"/>
        <dbReference type="ChEBI" id="CHEBI:15378"/>
        <dbReference type="ChEBI" id="CHEBI:30013"/>
        <dbReference type="ChEBI" id="CHEBI:30616"/>
        <dbReference type="ChEBI" id="CHEBI:61977"/>
        <dbReference type="ChEBI" id="CHEBI:456216"/>
        <dbReference type="EC" id="2.7.11.22"/>
    </reaction>
</comment>
<dbReference type="Gene3D" id="3.30.200.20">
    <property type="entry name" value="Phosphorylase Kinase, domain 1"/>
    <property type="match status" value="1"/>
</dbReference>
<feature type="non-terminal residue" evidence="13">
    <location>
        <position position="1"/>
    </location>
</feature>
<dbReference type="SUPFAM" id="SSF56112">
    <property type="entry name" value="Protein kinase-like (PK-like)"/>
    <property type="match status" value="1"/>
</dbReference>
<organism evidence="13">
    <name type="scientific">Guillardia theta (strain CCMP2712)</name>
    <name type="common">Cryptophyte</name>
    <dbReference type="NCBI Taxonomy" id="905079"/>
    <lineage>
        <taxon>Eukaryota</taxon>
        <taxon>Cryptophyceae</taxon>
        <taxon>Pyrenomonadales</taxon>
        <taxon>Geminigeraceae</taxon>
        <taxon>Guillardia</taxon>
    </lineage>
</organism>
<reference evidence="13 15" key="1">
    <citation type="journal article" date="2012" name="Nature">
        <title>Algal genomes reveal evolutionary mosaicism and the fate of nucleomorphs.</title>
        <authorList>
            <consortium name="DOE Joint Genome Institute"/>
            <person name="Curtis B.A."/>
            <person name="Tanifuji G."/>
            <person name="Burki F."/>
            <person name="Gruber A."/>
            <person name="Irimia M."/>
            <person name="Maruyama S."/>
            <person name="Arias M.C."/>
            <person name="Ball S.G."/>
            <person name="Gile G.H."/>
            <person name="Hirakawa Y."/>
            <person name="Hopkins J.F."/>
            <person name="Kuo A."/>
            <person name="Rensing S.A."/>
            <person name="Schmutz J."/>
            <person name="Symeonidi A."/>
            <person name="Elias M."/>
            <person name="Eveleigh R.J."/>
            <person name="Herman E.K."/>
            <person name="Klute M.J."/>
            <person name="Nakayama T."/>
            <person name="Obornik M."/>
            <person name="Reyes-Prieto A."/>
            <person name="Armbrust E.V."/>
            <person name="Aves S.J."/>
            <person name="Beiko R.G."/>
            <person name="Coutinho P."/>
            <person name="Dacks J.B."/>
            <person name="Durnford D.G."/>
            <person name="Fast N.M."/>
            <person name="Green B.R."/>
            <person name="Grisdale C.J."/>
            <person name="Hempel F."/>
            <person name="Henrissat B."/>
            <person name="Hoppner M.P."/>
            <person name="Ishida K."/>
            <person name="Kim E."/>
            <person name="Koreny L."/>
            <person name="Kroth P.G."/>
            <person name="Liu Y."/>
            <person name="Malik S.B."/>
            <person name="Maier U.G."/>
            <person name="McRose D."/>
            <person name="Mock T."/>
            <person name="Neilson J.A."/>
            <person name="Onodera N.T."/>
            <person name="Poole A.M."/>
            <person name="Pritham E.J."/>
            <person name="Richards T.A."/>
            <person name="Rocap G."/>
            <person name="Roy S.W."/>
            <person name="Sarai C."/>
            <person name="Schaack S."/>
            <person name="Shirato S."/>
            <person name="Slamovits C.H."/>
            <person name="Spencer D.F."/>
            <person name="Suzuki S."/>
            <person name="Worden A.Z."/>
            <person name="Zauner S."/>
            <person name="Barry K."/>
            <person name="Bell C."/>
            <person name="Bharti A.K."/>
            <person name="Crow J.A."/>
            <person name="Grimwood J."/>
            <person name="Kramer R."/>
            <person name="Lindquist E."/>
            <person name="Lucas S."/>
            <person name="Salamov A."/>
            <person name="McFadden G.I."/>
            <person name="Lane C.E."/>
            <person name="Keeling P.J."/>
            <person name="Gray M.W."/>
            <person name="Grigoriev I.V."/>
            <person name="Archibald J.M."/>
        </authorList>
    </citation>
    <scope>NUCLEOTIDE SEQUENCE</scope>
    <source>
        <strain evidence="13 15">CCMP2712</strain>
    </source>
</reference>
<sequence>VGGGSFGEVYRAQDKRDGQQVALKKVPVRRGEEGLSVGIWREIKAMQHGEHHNVVRLLDVIVHGATVVLVMECMRCSLHDVISRQQQPLPLLLQWRLSKGMLGGLAHLHSLDLLHRDLKPGNVLVSQHGVVKLGDFGLARLMAKAGEGYSFQAATRWYRAPEMLYAANTYGKEVDIWSAGCIIAELFNLSPLFPGETDIDQMYKIFHVLGTPDVWMEDWPQVVQLPDYDKIAFSHMPKKNFNLLFCSAPPSLLDLLSKLLEIAPSKRISAADALAHPW</sequence>
<reference evidence="14" key="3">
    <citation type="submission" date="2016-03" db="UniProtKB">
        <authorList>
            <consortium name="EnsemblProtists"/>
        </authorList>
    </citation>
    <scope>IDENTIFICATION</scope>
</reference>
<dbReference type="Gene3D" id="1.10.510.10">
    <property type="entry name" value="Transferase(Phosphotransferase) domain 1"/>
    <property type="match status" value="1"/>
</dbReference>
<keyword evidence="5 10" id="KW-0547">Nucleotide-binding</keyword>
<dbReference type="HOGENOM" id="CLU_000288_181_1_1"/>
<evidence type="ECO:0000256" key="6">
    <source>
        <dbReference type="ARBA" id="ARBA00022777"/>
    </source>
</evidence>
<dbReference type="Proteomes" id="UP000011087">
    <property type="component" value="Unassembled WGS sequence"/>
</dbReference>
<feature type="binding site" evidence="10">
    <location>
        <position position="24"/>
    </location>
    <ligand>
        <name>ATP</name>
        <dbReference type="ChEBI" id="CHEBI:30616"/>
    </ligand>
</feature>
<dbReference type="GO" id="GO:0005524">
    <property type="term" value="F:ATP binding"/>
    <property type="evidence" value="ECO:0007669"/>
    <property type="project" value="UniProtKB-UniRule"/>
</dbReference>
<dbReference type="GO" id="GO:0004693">
    <property type="term" value="F:cyclin-dependent protein serine/threonine kinase activity"/>
    <property type="evidence" value="ECO:0007669"/>
    <property type="project" value="UniProtKB-EC"/>
</dbReference>
<comment type="similarity">
    <text evidence="1">Belongs to the protein kinase superfamily. CMGC Ser/Thr protein kinase family. CDC2/CDKX subfamily.</text>
</comment>
<evidence type="ECO:0000256" key="3">
    <source>
        <dbReference type="ARBA" id="ARBA00022527"/>
    </source>
</evidence>
<evidence type="ECO:0000256" key="11">
    <source>
        <dbReference type="RuleBase" id="RU000304"/>
    </source>
</evidence>
<evidence type="ECO:0000256" key="8">
    <source>
        <dbReference type="ARBA" id="ARBA00047811"/>
    </source>
</evidence>
<dbReference type="PROSITE" id="PS00108">
    <property type="entry name" value="PROTEIN_KINASE_ST"/>
    <property type="match status" value="1"/>
</dbReference>
<dbReference type="PANTHER" id="PTHR24056:SF171">
    <property type="entry name" value="CYCLIN-DEPENDENT KINASE 20"/>
    <property type="match status" value="1"/>
</dbReference>
<keyword evidence="6" id="KW-0418">Kinase</keyword>
<evidence type="ECO:0000256" key="9">
    <source>
        <dbReference type="ARBA" id="ARBA00048367"/>
    </source>
</evidence>
<dbReference type="InterPro" id="IPR000719">
    <property type="entry name" value="Prot_kinase_dom"/>
</dbReference>
<evidence type="ECO:0000313" key="14">
    <source>
        <dbReference type="EnsemblProtists" id="EKX37600"/>
    </source>
</evidence>
<reference evidence="15" key="2">
    <citation type="submission" date="2012-11" db="EMBL/GenBank/DDBJ databases">
        <authorList>
            <person name="Kuo A."/>
            <person name="Curtis B.A."/>
            <person name="Tanifuji G."/>
            <person name="Burki F."/>
            <person name="Gruber A."/>
            <person name="Irimia M."/>
            <person name="Maruyama S."/>
            <person name="Arias M.C."/>
            <person name="Ball S.G."/>
            <person name="Gile G.H."/>
            <person name="Hirakawa Y."/>
            <person name="Hopkins J.F."/>
            <person name="Rensing S.A."/>
            <person name="Schmutz J."/>
            <person name="Symeonidi A."/>
            <person name="Elias M."/>
            <person name="Eveleigh R.J."/>
            <person name="Herman E.K."/>
            <person name="Klute M.J."/>
            <person name="Nakayama T."/>
            <person name="Obornik M."/>
            <person name="Reyes-Prieto A."/>
            <person name="Armbrust E.V."/>
            <person name="Aves S.J."/>
            <person name="Beiko R.G."/>
            <person name="Coutinho P."/>
            <person name="Dacks J.B."/>
            <person name="Durnford D.G."/>
            <person name="Fast N.M."/>
            <person name="Green B.R."/>
            <person name="Grisdale C."/>
            <person name="Hempe F."/>
            <person name="Henrissat B."/>
            <person name="Hoppner M.P."/>
            <person name="Ishida K.-I."/>
            <person name="Kim E."/>
            <person name="Koreny L."/>
            <person name="Kroth P.G."/>
            <person name="Liu Y."/>
            <person name="Malik S.-B."/>
            <person name="Maier U.G."/>
            <person name="McRose D."/>
            <person name="Mock T."/>
            <person name="Neilson J.A."/>
            <person name="Onodera N.T."/>
            <person name="Poole A.M."/>
            <person name="Pritham E.J."/>
            <person name="Richards T.A."/>
            <person name="Rocap G."/>
            <person name="Roy S.W."/>
            <person name="Sarai C."/>
            <person name="Schaack S."/>
            <person name="Shirato S."/>
            <person name="Slamovits C.H."/>
            <person name="Spencer D.F."/>
            <person name="Suzuki S."/>
            <person name="Worden A.Z."/>
            <person name="Zauner S."/>
            <person name="Barry K."/>
            <person name="Bell C."/>
            <person name="Bharti A.K."/>
            <person name="Crow J.A."/>
            <person name="Grimwood J."/>
            <person name="Kramer R."/>
            <person name="Lindquist E."/>
            <person name="Lucas S."/>
            <person name="Salamov A."/>
            <person name="McFadden G.I."/>
            <person name="Lane C.E."/>
            <person name="Keeling P.J."/>
            <person name="Gray M.W."/>
            <person name="Grigoriev I.V."/>
            <person name="Archibald J.M."/>
        </authorList>
    </citation>
    <scope>NUCLEOTIDE SEQUENCE</scope>
    <source>
        <strain evidence="15">CCMP2712</strain>
    </source>
</reference>
<dbReference type="PROSITE" id="PS00107">
    <property type="entry name" value="PROTEIN_KINASE_ATP"/>
    <property type="match status" value="1"/>
</dbReference>
<dbReference type="EC" id="2.7.11.22" evidence="2"/>
<evidence type="ECO:0000256" key="7">
    <source>
        <dbReference type="ARBA" id="ARBA00022840"/>
    </source>
</evidence>
<dbReference type="GeneID" id="17294363"/>
<evidence type="ECO:0000313" key="15">
    <source>
        <dbReference type="Proteomes" id="UP000011087"/>
    </source>
</evidence>
<protein>
    <recommendedName>
        <fullName evidence="2">cyclin-dependent kinase</fullName>
        <ecNumber evidence="2">2.7.11.22</ecNumber>
    </recommendedName>
</protein>
<name>L1IP53_GUITC</name>
<gene>
    <name evidence="13" type="ORF">GUITHDRAFT_59847</name>
</gene>
<evidence type="ECO:0000259" key="12">
    <source>
        <dbReference type="PROSITE" id="PS50011"/>
    </source>
</evidence>
<proteinExistence type="inferred from homology"/>
<dbReference type="InterPro" id="IPR008271">
    <property type="entry name" value="Ser/Thr_kinase_AS"/>
</dbReference>
<dbReference type="KEGG" id="gtt:GUITHDRAFT_59847"/>
<feature type="non-terminal residue" evidence="13">
    <location>
        <position position="278"/>
    </location>
</feature>
<dbReference type="Pfam" id="PF00069">
    <property type="entry name" value="Pkinase"/>
    <property type="match status" value="1"/>
</dbReference>
<evidence type="ECO:0000256" key="10">
    <source>
        <dbReference type="PROSITE-ProRule" id="PRU10141"/>
    </source>
</evidence>
<dbReference type="FunFam" id="1.10.510.10:FF:000624">
    <property type="entry name" value="Mitogen-activated protein kinase"/>
    <property type="match status" value="1"/>
</dbReference>
<evidence type="ECO:0000256" key="2">
    <source>
        <dbReference type="ARBA" id="ARBA00012425"/>
    </source>
</evidence>
<dbReference type="RefSeq" id="XP_005824580.1">
    <property type="nucleotide sequence ID" value="XM_005824523.1"/>
</dbReference>
<dbReference type="STRING" id="905079.L1IP53"/>
<keyword evidence="4" id="KW-0808">Transferase</keyword>
<dbReference type="InterPro" id="IPR050108">
    <property type="entry name" value="CDK"/>
</dbReference>
<evidence type="ECO:0000313" key="13">
    <source>
        <dbReference type="EMBL" id="EKX37600.1"/>
    </source>
</evidence>
<dbReference type="GO" id="GO:0005634">
    <property type="term" value="C:nucleus"/>
    <property type="evidence" value="ECO:0007669"/>
    <property type="project" value="TreeGrafter"/>
</dbReference>
<evidence type="ECO:0000256" key="4">
    <source>
        <dbReference type="ARBA" id="ARBA00022679"/>
    </source>
</evidence>
<dbReference type="eggNOG" id="KOG0594">
    <property type="taxonomic scope" value="Eukaryota"/>
</dbReference>
<dbReference type="PROSITE" id="PS50011">
    <property type="entry name" value="PROTEIN_KINASE_DOM"/>
    <property type="match status" value="1"/>
</dbReference>
<keyword evidence="7 10" id="KW-0067">ATP-binding</keyword>
<accession>L1IP53</accession>
<dbReference type="InterPro" id="IPR011009">
    <property type="entry name" value="Kinase-like_dom_sf"/>
</dbReference>
<keyword evidence="3 11" id="KW-0723">Serine/threonine-protein kinase</keyword>
<dbReference type="OMA" id="KITFPYH"/>
<comment type="catalytic activity">
    <reaction evidence="9">
        <text>L-seryl-[protein] + ATP = O-phospho-L-seryl-[protein] + ADP + H(+)</text>
        <dbReference type="Rhea" id="RHEA:17989"/>
        <dbReference type="Rhea" id="RHEA-COMP:9863"/>
        <dbReference type="Rhea" id="RHEA-COMP:11604"/>
        <dbReference type="ChEBI" id="CHEBI:15378"/>
        <dbReference type="ChEBI" id="CHEBI:29999"/>
        <dbReference type="ChEBI" id="CHEBI:30616"/>
        <dbReference type="ChEBI" id="CHEBI:83421"/>
        <dbReference type="ChEBI" id="CHEBI:456216"/>
        <dbReference type="EC" id="2.7.11.22"/>
    </reaction>
</comment>
<feature type="domain" description="Protein kinase" evidence="12">
    <location>
        <begin position="1"/>
        <end position="278"/>
    </location>
</feature>
<dbReference type="EnsemblProtists" id="EKX37600">
    <property type="protein sequence ID" value="EKX37600"/>
    <property type="gene ID" value="GUITHDRAFT_59847"/>
</dbReference>
<evidence type="ECO:0000256" key="1">
    <source>
        <dbReference type="ARBA" id="ARBA00006485"/>
    </source>
</evidence>
<dbReference type="AlphaFoldDB" id="L1IP53"/>
<keyword evidence="15" id="KW-1185">Reference proteome</keyword>